<proteinExistence type="predicted"/>
<name>A0A931E5F5_9BACT</name>
<evidence type="ECO:0000313" key="2">
    <source>
        <dbReference type="Proteomes" id="UP000628448"/>
    </source>
</evidence>
<organism evidence="1 2">
    <name type="scientific">Panacibacter microcysteis</name>
    <dbReference type="NCBI Taxonomy" id="2793269"/>
    <lineage>
        <taxon>Bacteria</taxon>
        <taxon>Pseudomonadati</taxon>
        <taxon>Bacteroidota</taxon>
        <taxon>Chitinophagia</taxon>
        <taxon>Chitinophagales</taxon>
        <taxon>Chitinophagaceae</taxon>
        <taxon>Panacibacter</taxon>
    </lineage>
</organism>
<dbReference type="Gene3D" id="3.40.50.2000">
    <property type="entry name" value="Glycogen Phosphorylase B"/>
    <property type="match status" value="2"/>
</dbReference>
<keyword evidence="2" id="KW-1185">Reference proteome</keyword>
<reference evidence="1" key="1">
    <citation type="submission" date="2020-11" db="EMBL/GenBank/DDBJ databases">
        <title>Bacterial whole genome sequence for Panacibacter sp. DH6.</title>
        <authorList>
            <person name="Le V."/>
            <person name="Ko S."/>
            <person name="Ahn C.-Y."/>
            <person name="Oh H.-M."/>
        </authorList>
    </citation>
    <scope>NUCLEOTIDE SEQUENCE</scope>
    <source>
        <strain evidence="1">DH6</strain>
    </source>
</reference>
<dbReference type="PANTHER" id="PTHR12526:SF630">
    <property type="entry name" value="GLYCOSYLTRANSFERASE"/>
    <property type="match status" value="1"/>
</dbReference>
<dbReference type="EMBL" id="JADWYR010000001">
    <property type="protein sequence ID" value="MBG9375484.1"/>
    <property type="molecule type" value="Genomic_DNA"/>
</dbReference>
<dbReference type="Proteomes" id="UP000628448">
    <property type="component" value="Unassembled WGS sequence"/>
</dbReference>
<protein>
    <submittedName>
        <fullName evidence="1">Glycosyltransferase</fullName>
    </submittedName>
</protein>
<dbReference type="PANTHER" id="PTHR12526">
    <property type="entry name" value="GLYCOSYLTRANSFERASE"/>
    <property type="match status" value="1"/>
</dbReference>
<accession>A0A931E5F5</accession>
<dbReference type="SUPFAM" id="SSF53756">
    <property type="entry name" value="UDP-Glycosyltransferase/glycogen phosphorylase"/>
    <property type="match status" value="1"/>
</dbReference>
<dbReference type="AlphaFoldDB" id="A0A931E5F5"/>
<dbReference type="RefSeq" id="WP_196989535.1">
    <property type="nucleotide sequence ID" value="NZ_JADWYR010000001.1"/>
</dbReference>
<sequence>MKVLIVTDALPFPALNGKQLPIAGLFECISKTHITHLLVLAEAGIEIKDHTALPKSIIYKGSVPVKKINSKKKLISSALTFKHSISLYKYDKSSLGNVIGSEHYDFIWVSPAHYYSFISFCNNNNLRFFKKVAIGLNDCKTFQFRDSINELMYSRIFKLRYVTEWLRSFPLEREERNFLALADIVHVQTLNEAEKVRKVVRNRLKPLIVAAPNGIKEELFACSYNGVNSNVILFMTHLHGHRLKESEWFITKVWPVIKKKLPEAKLSLVGTPPKTKIDYIDTDSSILINGYADDIHELYNTVRLAVVPTFHGTGLINRILDAITAGVPVVSTPQAIATFPGLISGKEILSASGAKQFADAVIKLYTDINFRCKMAADGRLYAKTQNTWPQSALVVQEAMESLV</sequence>
<evidence type="ECO:0000313" key="1">
    <source>
        <dbReference type="EMBL" id="MBG9375484.1"/>
    </source>
</evidence>
<comment type="caution">
    <text evidence="1">The sequence shown here is derived from an EMBL/GenBank/DDBJ whole genome shotgun (WGS) entry which is preliminary data.</text>
</comment>
<dbReference type="Pfam" id="PF13692">
    <property type="entry name" value="Glyco_trans_1_4"/>
    <property type="match status" value="1"/>
</dbReference>
<gene>
    <name evidence="1" type="ORF">I5907_04520</name>
</gene>